<feature type="transmembrane region" description="Helical" evidence="6">
    <location>
        <begin position="319"/>
        <end position="338"/>
    </location>
</feature>
<dbReference type="InterPro" id="IPR011701">
    <property type="entry name" value="MFS"/>
</dbReference>
<dbReference type="STRING" id="1811193.A0O21_02525"/>
<evidence type="ECO:0000256" key="1">
    <source>
        <dbReference type="ARBA" id="ARBA00004651"/>
    </source>
</evidence>
<organism evidence="7 8">
    <name type="scientific">Streptococcus pantholopis</name>
    <dbReference type="NCBI Taxonomy" id="1811193"/>
    <lineage>
        <taxon>Bacteria</taxon>
        <taxon>Bacillati</taxon>
        <taxon>Bacillota</taxon>
        <taxon>Bacilli</taxon>
        <taxon>Lactobacillales</taxon>
        <taxon>Streptococcaceae</taxon>
        <taxon>Streptococcus</taxon>
    </lineage>
</organism>
<dbReference type="EMBL" id="CP014699">
    <property type="protein sequence ID" value="AND78973.1"/>
    <property type="molecule type" value="Genomic_DNA"/>
</dbReference>
<sequence length="413" mass="45469">MFKFLKKNKLFVQLTSINLVSKIGDKLFYTAMLTIATSLPNGSLAVMIVSASETLPILISLYLGAVADRQNQKLRYLIGSSLFRAFMYIGIGFIFRYPPTLILVLFASFLNLLSDISGNYSTALFSPFTKTLIKAENMEEAQGFVSVGTQLVTVLATFIGASLLTVCTESSLAMINALIFLIVALLYLLLKPSLKKQETKIKTSEHEKTFSIVTSNLRSFLSDHMLLNNLIQLAMLNGFFGGLTPLFALFIKDNNDLTLLSNPVKISLLSGMITLSMVFGNSLTTKVFRKYSTFHINIWSDLMIILVGAGFIFNNIWIILLANSCLAFLLGIVAPRFSADVVNRSPVERIGGIITSVNALLVIVPPLTSLIFPMISTISMILAYSSFIVYALLLIIISLFLTKRGRTKIGKSS</sequence>
<evidence type="ECO:0000256" key="4">
    <source>
        <dbReference type="ARBA" id="ARBA00022989"/>
    </source>
</evidence>
<dbReference type="InterPro" id="IPR036259">
    <property type="entry name" value="MFS_trans_sf"/>
</dbReference>
<dbReference type="SUPFAM" id="SSF103473">
    <property type="entry name" value="MFS general substrate transporter"/>
    <property type="match status" value="1"/>
</dbReference>
<feature type="transmembrane region" description="Helical" evidence="6">
    <location>
        <begin position="381"/>
        <end position="401"/>
    </location>
</feature>
<comment type="subcellular location">
    <subcellularLocation>
        <location evidence="1">Cell membrane</location>
        <topology evidence="1">Multi-pass membrane protein</topology>
    </subcellularLocation>
</comment>
<feature type="transmembrane region" description="Helical" evidence="6">
    <location>
        <begin position="101"/>
        <end position="122"/>
    </location>
</feature>
<feature type="transmembrane region" description="Helical" evidence="6">
    <location>
        <begin position="296"/>
        <end position="313"/>
    </location>
</feature>
<keyword evidence="4 6" id="KW-1133">Transmembrane helix</keyword>
<dbReference type="Pfam" id="PF07690">
    <property type="entry name" value="MFS_1"/>
    <property type="match status" value="1"/>
</dbReference>
<protein>
    <submittedName>
        <fullName evidence="7">Permease</fullName>
    </submittedName>
</protein>
<keyword evidence="8" id="KW-1185">Reference proteome</keyword>
<feature type="transmembrane region" description="Helical" evidence="6">
    <location>
        <begin position="350"/>
        <end position="375"/>
    </location>
</feature>
<dbReference type="OrthoDB" id="2293709at2"/>
<evidence type="ECO:0000256" key="2">
    <source>
        <dbReference type="ARBA" id="ARBA00022475"/>
    </source>
</evidence>
<feature type="transmembrane region" description="Helical" evidence="6">
    <location>
        <begin position="226"/>
        <end position="251"/>
    </location>
</feature>
<dbReference type="GO" id="GO:0022857">
    <property type="term" value="F:transmembrane transporter activity"/>
    <property type="evidence" value="ECO:0007669"/>
    <property type="project" value="InterPro"/>
</dbReference>
<evidence type="ECO:0000313" key="8">
    <source>
        <dbReference type="Proteomes" id="UP000077317"/>
    </source>
</evidence>
<reference evidence="8" key="2">
    <citation type="submission" date="2016-03" db="EMBL/GenBank/DDBJ databases">
        <title>Streptococcus antelopensis sp. nov., isolated from the feces of the Tibetan antelope (Pantholops hodgsonii) in Hoh Xil National Nature Reserve, Qinghai, China.</title>
        <authorList>
            <person name="Bai X."/>
        </authorList>
    </citation>
    <scope>NUCLEOTIDE SEQUENCE [LARGE SCALE GENOMIC DNA]</scope>
    <source>
        <strain evidence="8">TA 26</strain>
    </source>
</reference>
<dbReference type="PANTHER" id="PTHR23513">
    <property type="entry name" value="INTEGRAL MEMBRANE EFFLUX PROTEIN-RELATED"/>
    <property type="match status" value="1"/>
</dbReference>
<name>A0A172Q661_9STRE</name>
<gene>
    <name evidence="7" type="ORF">A0O21_02525</name>
</gene>
<feature type="transmembrane region" description="Helical" evidence="6">
    <location>
        <begin position="76"/>
        <end position="95"/>
    </location>
</feature>
<feature type="transmembrane region" description="Helical" evidence="6">
    <location>
        <begin position="46"/>
        <end position="64"/>
    </location>
</feature>
<evidence type="ECO:0000256" key="5">
    <source>
        <dbReference type="ARBA" id="ARBA00023136"/>
    </source>
</evidence>
<proteinExistence type="predicted"/>
<feature type="transmembrane region" description="Helical" evidence="6">
    <location>
        <begin position="143"/>
        <end position="166"/>
    </location>
</feature>
<dbReference type="PANTHER" id="PTHR23513:SF6">
    <property type="entry name" value="MAJOR FACILITATOR SUPERFAMILY ASSOCIATED DOMAIN-CONTAINING PROTEIN"/>
    <property type="match status" value="1"/>
</dbReference>
<accession>A0A172Q661</accession>
<keyword evidence="5 6" id="KW-0472">Membrane</keyword>
<reference evidence="7 8" key="1">
    <citation type="journal article" date="2016" name="Int. J. Syst. Evol. Microbiol.">
        <title>Streptococcuspantholopis sp. nov., isolated from faeces of the Tibetan antelope (Pantholops hodgsonii).</title>
        <authorList>
            <person name="Bai X."/>
            <person name="Xiong Y."/>
            <person name="Lu S."/>
            <person name="Jin D."/>
            <person name="Lai X."/>
            <person name="Yang J."/>
            <person name="Niu L."/>
            <person name="Hu S."/>
            <person name="Meng X."/>
            <person name="Pu J."/>
            <person name="Ye C."/>
            <person name="Xu J."/>
        </authorList>
    </citation>
    <scope>NUCLEOTIDE SEQUENCE [LARGE SCALE GENOMIC DNA]</scope>
    <source>
        <strain evidence="7 8">TA 26</strain>
    </source>
</reference>
<dbReference type="GO" id="GO:0005886">
    <property type="term" value="C:plasma membrane"/>
    <property type="evidence" value="ECO:0007669"/>
    <property type="project" value="UniProtKB-SubCell"/>
</dbReference>
<keyword evidence="2" id="KW-1003">Cell membrane</keyword>
<feature type="transmembrane region" description="Helical" evidence="6">
    <location>
        <begin position="263"/>
        <end position="284"/>
    </location>
</feature>
<evidence type="ECO:0000313" key="7">
    <source>
        <dbReference type="EMBL" id="AND78973.1"/>
    </source>
</evidence>
<dbReference type="Gene3D" id="1.20.1250.20">
    <property type="entry name" value="MFS general substrate transporter like domains"/>
    <property type="match status" value="1"/>
</dbReference>
<dbReference type="KEGG" id="spat:A0O21_02525"/>
<feature type="transmembrane region" description="Helical" evidence="6">
    <location>
        <begin position="172"/>
        <end position="190"/>
    </location>
</feature>
<dbReference type="AlphaFoldDB" id="A0A172Q661"/>
<evidence type="ECO:0000256" key="6">
    <source>
        <dbReference type="SAM" id="Phobius"/>
    </source>
</evidence>
<evidence type="ECO:0000256" key="3">
    <source>
        <dbReference type="ARBA" id="ARBA00022692"/>
    </source>
</evidence>
<dbReference type="RefSeq" id="WP_067060741.1">
    <property type="nucleotide sequence ID" value="NZ_CP014699.1"/>
</dbReference>
<keyword evidence="3 6" id="KW-0812">Transmembrane</keyword>
<dbReference type="Proteomes" id="UP000077317">
    <property type="component" value="Chromosome"/>
</dbReference>